<evidence type="ECO:0000313" key="1">
    <source>
        <dbReference type="EMBL" id="MCC3803763.1"/>
    </source>
</evidence>
<evidence type="ECO:0000313" key="2">
    <source>
        <dbReference type="Proteomes" id="UP000726777"/>
    </source>
</evidence>
<dbReference type="AlphaFoldDB" id="A0A9Q3U7Q6"/>
<organism evidence="1 2">
    <name type="scientific">Vibrio parahaemolyticus</name>
    <dbReference type="NCBI Taxonomy" id="670"/>
    <lineage>
        <taxon>Bacteria</taxon>
        <taxon>Pseudomonadati</taxon>
        <taxon>Pseudomonadota</taxon>
        <taxon>Gammaproteobacteria</taxon>
        <taxon>Vibrionales</taxon>
        <taxon>Vibrionaceae</taxon>
        <taxon>Vibrio</taxon>
    </lineage>
</organism>
<proteinExistence type="predicted"/>
<protein>
    <submittedName>
        <fullName evidence="1">Uncharacterized protein</fullName>
    </submittedName>
</protein>
<sequence>MKNPDFPTPMFNLSGLYTYSEFPHINTKSLEALAALLFKSKPHEYLVVSKWLCDNIQTQEEIDSLVHSIEPLTVPIGTTTAHNIEASLVLLEYVRNNFNPRCLGLFHLHSVKFMRQEFSAAHCVSSCLEDFIVPVSKLNYPSLVDLFNELSRIILATYNDPQRLSLSLYLRLEALCICIGILYSPKSSANKTLNSAYSVRLHKGSGRIELVKELLRQTNQVLEKSFLLDIHVN</sequence>
<accession>A0A9Q3U7Q6</accession>
<dbReference type="EMBL" id="JACVHL010000002">
    <property type="protein sequence ID" value="MCC3803763.1"/>
    <property type="molecule type" value="Genomic_DNA"/>
</dbReference>
<gene>
    <name evidence="1" type="ORF">IB292_01815</name>
</gene>
<comment type="caution">
    <text evidence="1">The sequence shown here is derived from an EMBL/GenBank/DDBJ whole genome shotgun (WGS) entry which is preliminary data.</text>
</comment>
<dbReference type="RefSeq" id="WP_228085438.1">
    <property type="nucleotide sequence ID" value="NZ_JACVHL010000002.1"/>
</dbReference>
<dbReference type="Proteomes" id="UP000726777">
    <property type="component" value="Unassembled WGS sequence"/>
</dbReference>
<reference evidence="1" key="1">
    <citation type="submission" date="2020-09" db="EMBL/GenBank/DDBJ databases">
        <title>Genome sequence of Vibrio parahaemolyticus isolates.</title>
        <authorList>
            <person name="Hammerl J.A."/>
            <person name="Strauch E."/>
        </authorList>
    </citation>
    <scope>NUCLEOTIDE SEQUENCE</scope>
    <source>
        <strain evidence="1">17-VB00146</strain>
    </source>
</reference>
<name>A0A9Q3U7Q6_VIBPH</name>